<dbReference type="PRINTS" id="PR01210">
    <property type="entry name" value="GGTRANSPTASE"/>
</dbReference>
<accession>A0AA46WUU9</accession>
<gene>
    <name evidence="1" type="ORF">KUM34_021225</name>
</gene>
<dbReference type="InterPro" id="IPR052896">
    <property type="entry name" value="GGT-like_enzyme"/>
</dbReference>
<name>A0AA46WUU9_RHORH</name>
<dbReference type="EMBL" id="CP083974">
    <property type="protein sequence ID" value="UZF44350.1"/>
    <property type="molecule type" value="Genomic_DNA"/>
</dbReference>
<dbReference type="PANTHER" id="PTHR43881:SF1">
    <property type="entry name" value="GAMMA-GLUTAMYLTRANSPEPTIDASE (AFU_ORTHOLOGUE AFUA_4G13580)"/>
    <property type="match status" value="1"/>
</dbReference>
<dbReference type="Pfam" id="PF01019">
    <property type="entry name" value="G_glu_transpept"/>
    <property type="match status" value="2"/>
</dbReference>
<organism evidence="1 2">
    <name type="scientific">Rhodococcus rhodochrous</name>
    <dbReference type="NCBI Taxonomy" id="1829"/>
    <lineage>
        <taxon>Bacteria</taxon>
        <taxon>Bacillati</taxon>
        <taxon>Actinomycetota</taxon>
        <taxon>Actinomycetes</taxon>
        <taxon>Mycobacteriales</taxon>
        <taxon>Nocardiaceae</taxon>
        <taxon>Rhodococcus</taxon>
    </lineage>
</organism>
<protein>
    <submittedName>
        <fullName evidence="1">Gamma-glutamyltransferase family protein</fullName>
    </submittedName>
</protein>
<proteinExistence type="predicted"/>
<dbReference type="Gene3D" id="3.60.20.40">
    <property type="match status" value="1"/>
</dbReference>
<evidence type="ECO:0000313" key="1">
    <source>
        <dbReference type="EMBL" id="UZF44350.1"/>
    </source>
</evidence>
<dbReference type="InterPro" id="IPR043137">
    <property type="entry name" value="GGT_ssub_C"/>
</dbReference>
<sequence>MTGLHARTCIASGRTGAVAAGSSAAAAVGAEALRDGGNAFDAAVAAALTETVALPSKCGLAGDLVALVVTPGHAEPRSLVALGGAAAGLYDAAAAVDWKVPPTGPMSVGIPGAPAGYADLAARGRLSLARLAAPAIELARAGMWWSPINAVLEAESRELLATYQPEGCRYSPRSGAHSVGDTVALPGLALALEEFVARGAELFHHGPLAEAVVSTVARHGGVVDNADLRTARADEQTALDSRIAGDDTRALWVTHRPTYGVALADVLAKTPPSDMTPTAVAASLALLNRGELGTDEGTSTVAAADSEGNAVVIVHSNSFPRYGSGIVVQDYDLVLSNRAGRGFTFAPDHPNSPSPGRRPLTTLHAWGVRHDKGWLLGATPGGQQQVPWNAQLLGLLLSGPQTLDSDRLSDALTMPRWLLDADGSVRMEGRDMRPLSARSSHTLVRTSRDDLTAAADPRWDSTAVAV</sequence>
<dbReference type="InterPro" id="IPR029055">
    <property type="entry name" value="Ntn_hydrolases_N"/>
</dbReference>
<evidence type="ECO:0000313" key="2">
    <source>
        <dbReference type="Proteomes" id="UP001162740"/>
    </source>
</evidence>
<dbReference type="RefSeq" id="WP_229582749.1">
    <property type="nucleotide sequence ID" value="NZ_CP083974.1"/>
</dbReference>
<dbReference type="SUPFAM" id="SSF56235">
    <property type="entry name" value="N-terminal nucleophile aminohydrolases (Ntn hydrolases)"/>
    <property type="match status" value="1"/>
</dbReference>
<dbReference type="PANTHER" id="PTHR43881">
    <property type="entry name" value="GAMMA-GLUTAMYLTRANSPEPTIDASE (AFU_ORTHOLOGUE AFUA_4G13580)"/>
    <property type="match status" value="1"/>
</dbReference>
<dbReference type="AlphaFoldDB" id="A0AA46WUU9"/>
<dbReference type="Proteomes" id="UP001162740">
    <property type="component" value="Chromosome"/>
</dbReference>
<reference evidence="1 2" key="1">
    <citation type="journal article" date="2021" name="Front. Microbiol.">
        <title>Bacterial Transformation of Aromatic Monomers in Softwood Black Liquor.</title>
        <authorList>
            <person name="Navas L.E."/>
            <person name="Dexter G."/>
            <person name="Liu J."/>
            <person name="Levy-Booth D."/>
            <person name="Cho M."/>
            <person name="Jang S.K."/>
            <person name="Mansfield S.D."/>
            <person name="Renneckar S."/>
            <person name="Mohn W.W."/>
            <person name="Eltis L.D."/>
        </authorList>
    </citation>
    <scope>NUCLEOTIDE SEQUENCE [LARGE SCALE GENOMIC DNA]</scope>
    <source>
        <strain evidence="1 2">GD02</strain>
    </source>
</reference>